<evidence type="ECO:0000313" key="2">
    <source>
        <dbReference type="Proteomes" id="UP000077857"/>
    </source>
</evidence>
<dbReference type="EMBL" id="LUUJ01000106">
    <property type="protein sequence ID" value="OAI12806.1"/>
    <property type="molecule type" value="Genomic_DNA"/>
</dbReference>
<reference evidence="1 2" key="1">
    <citation type="submission" date="2016-03" db="EMBL/GenBank/DDBJ databases">
        <authorList>
            <person name="Ploux O."/>
        </authorList>
    </citation>
    <scope>NUCLEOTIDE SEQUENCE [LARGE SCALE GENOMIC DNA]</scope>
    <source>
        <strain evidence="1 2">R-45378</strain>
    </source>
</reference>
<evidence type="ECO:0000313" key="1">
    <source>
        <dbReference type="EMBL" id="OAI12806.1"/>
    </source>
</evidence>
<dbReference type="Proteomes" id="UP000077857">
    <property type="component" value="Unassembled WGS sequence"/>
</dbReference>
<organism evidence="1 2">
    <name type="scientific">Methylomonas koyamae</name>
    <dbReference type="NCBI Taxonomy" id="702114"/>
    <lineage>
        <taxon>Bacteria</taxon>
        <taxon>Pseudomonadati</taxon>
        <taxon>Pseudomonadota</taxon>
        <taxon>Gammaproteobacteria</taxon>
        <taxon>Methylococcales</taxon>
        <taxon>Methylococcaceae</taxon>
        <taxon>Methylomonas</taxon>
    </lineage>
</organism>
<sequence>MESESMRTATDISSVPAAAGQTNITLDDIIPSSDIPKKYPHLYDDKSWRWAVVQRQHNGLSRAFRKVGKKLFVNVRVLAECIDAKKDT</sequence>
<accession>A0A177N4A4</accession>
<gene>
    <name evidence="1" type="ORF">A1507_18750</name>
</gene>
<name>A0A177N4A4_9GAMM</name>
<comment type="caution">
    <text evidence="1">The sequence shown here is derived from an EMBL/GenBank/DDBJ whole genome shotgun (WGS) entry which is preliminary data.</text>
</comment>
<protein>
    <submittedName>
        <fullName evidence="1">Uncharacterized protein</fullName>
    </submittedName>
</protein>
<dbReference type="AlphaFoldDB" id="A0A177N4A4"/>
<proteinExistence type="predicted"/>